<dbReference type="AlphaFoldDB" id="A0AAW1UI89"/>
<dbReference type="EMBL" id="JARQZJ010000073">
    <property type="protein sequence ID" value="KAK9882235.1"/>
    <property type="molecule type" value="Genomic_DNA"/>
</dbReference>
<protein>
    <submittedName>
        <fullName evidence="2">Uncharacterized protein</fullName>
    </submittedName>
</protein>
<accession>A0AAW1UI89</accession>
<dbReference type="Proteomes" id="UP001431783">
    <property type="component" value="Unassembled WGS sequence"/>
</dbReference>
<name>A0AAW1UI89_9CUCU</name>
<feature type="region of interest" description="Disordered" evidence="1">
    <location>
        <begin position="41"/>
        <end position="69"/>
    </location>
</feature>
<sequence length="102" mass="11589">MLEKDSSCNTDKALKVVQWAESPVLKPDEDELMNYAIIGSQREENLESPKSGNKRKCNPFEDQEPLEKKCKTEQRQALLKKIDVDTFLNKVHGNADKVLPSS</sequence>
<reference evidence="2 3" key="1">
    <citation type="submission" date="2023-03" db="EMBL/GenBank/DDBJ databases">
        <title>Genome insight into feeding habits of ladybird beetles.</title>
        <authorList>
            <person name="Li H.-S."/>
            <person name="Huang Y.-H."/>
            <person name="Pang H."/>
        </authorList>
    </citation>
    <scope>NUCLEOTIDE SEQUENCE [LARGE SCALE GENOMIC DNA]</scope>
    <source>
        <strain evidence="2">SYSU_2023b</strain>
        <tissue evidence="2">Whole body</tissue>
    </source>
</reference>
<evidence type="ECO:0000313" key="2">
    <source>
        <dbReference type="EMBL" id="KAK9882235.1"/>
    </source>
</evidence>
<keyword evidence="3" id="KW-1185">Reference proteome</keyword>
<comment type="caution">
    <text evidence="2">The sequence shown here is derived from an EMBL/GenBank/DDBJ whole genome shotgun (WGS) entry which is preliminary data.</text>
</comment>
<evidence type="ECO:0000256" key="1">
    <source>
        <dbReference type="SAM" id="MobiDB-lite"/>
    </source>
</evidence>
<gene>
    <name evidence="2" type="ORF">WA026_019749</name>
</gene>
<proteinExistence type="predicted"/>
<evidence type="ECO:0000313" key="3">
    <source>
        <dbReference type="Proteomes" id="UP001431783"/>
    </source>
</evidence>
<organism evidence="2 3">
    <name type="scientific">Henosepilachna vigintioctopunctata</name>
    <dbReference type="NCBI Taxonomy" id="420089"/>
    <lineage>
        <taxon>Eukaryota</taxon>
        <taxon>Metazoa</taxon>
        <taxon>Ecdysozoa</taxon>
        <taxon>Arthropoda</taxon>
        <taxon>Hexapoda</taxon>
        <taxon>Insecta</taxon>
        <taxon>Pterygota</taxon>
        <taxon>Neoptera</taxon>
        <taxon>Endopterygota</taxon>
        <taxon>Coleoptera</taxon>
        <taxon>Polyphaga</taxon>
        <taxon>Cucujiformia</taxon>
        <taxon>Coccinelloidea</taxon>
        <taxon>Coccinellidae</taxon>
        <taxon>Epilachninae</taxon>
        <taxon>Epilachnini</taxon>
        <taxon>Henosepilachna</taxon>
    </lineage>
</organism>